<dbReference type="Gene3D" id="2.60.40.200">
    <property type="entry name" value="Superoxide dismutase, copper/zinc binding domain"/>
    <property type="match status" value="2"/>
</dbReference>
<keyword evidence="2" id="KW-0732">Signal</keyword>
<comment type="caution">
    <text evidence="3">The sequence shown here is derived from an EMBL/GenBank/DDBJ whole genome shotgun (WGS) entry which is preliminary data.</text>
</comment>
<gene>
    <name evidence="3" type="ORF">LOD99_15635</name>
</gene>
<feature type="signal peptide" evidence="2">
    <location>
        <begin position="1"/>
        <end position="18"/>
    </location>
</feature>
<dbReference type="PANTHER" id="PTHR20910:SF1">
    <property type="entry name" value="SUPEROXIDE DISMUTASE COPPER_ZINC BINDING DOMAIN-CONTAINING PROTEIN"/>
    <property type="match status" value="1"/>
</dbReference>
<protein>
    <recommendedName>
        <fullName evidence="5">Superoxide dismutase copper/zinc binding domain-containing protein</fullName>
    </recommendedName>
</protein>
<keyword evidence="1" id="KW-0812">Transmembrane</keyword>
<organism evidence="3 4">
    <name type="scientific">Oopsacas minuta</name>
    <dbReference type="NCBI Taxonomy" id="111878"/>
    <lineage>
        <taxon>Eukaryota</taxon>
        <taxon>Metazoa</taxon>
        <taxon>Porifera</taxon>
        <taxon>Hexactinellida</taxon>
        <taxon>Hexasterophora</taxon>
        <taxon>Lyssacinosida</taxon>
        <taxon>Leucopsacidae</taxon>
        <taxon>Oopsacas</taxon>
    </lineage>
</organism>
<dbReference type="SUPFAM" id="SSF49329">
    <property type="entry name" value="Cu,Zn superoxide dismutase-like"/>
    <property type="match status" value="2"/>
</dbReference>
<accession>A0AAV7K9I7</accession>
<dbReference type="InterPro" id="IPR053257">
    <property type="entry name" value="Cu-only_SOD"/>
</dbReference>
<dbReference type="PANTHER" id="PTHR20910">
    <property type="entry name" value="AGAP001623-PA"/>
    <property type="match status" value="1"/>
</dbReference>
<dbReference type="AlphaFoldDB" id="A0AAV7K9I7"/>
<dbReference type="InterPro" id="IPR036423">
    <property type="entry name" value="SOD-like_Cu/Zn_dom_sf"/>
</dbReference>
<proteinExistence type="predicted"/>
<keyword evidence="1" id="KW-0472">Membrane</keyword>
<feature type="chain" id="PRO_5043540938" description="Superoxide dismutase copper/zinc binding domain-containing protein" evidence="2">
    <location>
        <begin position="19"/>
        <end position="710"/>
    </location>
</feature>
<sequence>MLILSLTLLFAALYSINAQGIARFDTRSLNGYIIFTELENGSLEIMGTFENLPFDYSLPYHVHVYPVDYRYDPAVRCGALYTGGHYDPTGRLAAAGDSYREDCMADSSACEIGDLSGIFGPISNGTFTHQSSDLSLNGPYGILYRSIVIHRVDAGSTPRYVCATIEPMNDLASSITARAAFYGNIISGNIYFFQQDADSVSTKIFVDLNTVNTERDLENLDWNIYNSPPGVRSRRGDCTHVGELYNPRRRNVDSCDNRDARTCPEYALTEKHGDLTVTSDGNKFFFTEVRGITLSGSNSIIGRSITISRGNEIIACAAIGVVSAIRLRAVLSDGYVISATQYFPFSSSRISTTGSRGNINRLELQERGYINGVCDGSATRYNPFVINVENRGTTTPDSNPLGDLLEQIPSDGATLMTSPIPLSGVNSAADRTVWYQIGERTGCTSFTYDLTDRSDNAFVVRANATFVDRSITCMVFFSQLVTGVSYRPTFGERPSNPNFQSGDVLITDLCTNDTDREYRFIMDPSGQCGVDYYNPYNVRRQSTDRVLYDQDCDRREQRRCTVGNNLGQTTSDSMRSYVNTNLELAGYYGIASGEIRVQVDGSYCAQLQVIGETSAVYSVNSCEQFNNRLGNAIDTCAGVESNNFLPISCSDDDINEVDNTVTVNVNTVFPEGTDTEQVEACILASISSGNKLAGSTSIFLMIAIIILLIV</sequence>
<evidence type="ECO:0000313" key="3">
    <source>
        <dbReference type="EMBL" id="KAI6657917.1"/>
    </source>
</evidence>
<dbReference type="EMBL" id="JAKMXF010000110">
    <property type="protein sequence ID" value="KAI6657917.1"/>
    <property type="molecule type" value="Genomic_DNA"/>
</dbReference>
<reference evidence="3 4" key="1">
    <citation type="journal article" date="2023" name="BMC Biol.">
        <title>The compact genome of the sponge Oopsacas minuta (Hexactinellida) is lacking key metazoan core genes.</title>
        <authorList>
            <person name="Santini S."/>
            <person name="Schenkelaars Q."/>
            <person name="Jourda C."/>
            <person name="Duchesne M."/>
            <person name="Belahbib H."/>
            <person name="Rocher C."/>
            <person name="Selva M."/>
            <person name="Riesgo A."/>
            <person name="Vervoort M."/>
            <person name="Leys S.P."/>
            <person name="Kodjabachian L."/>
            <person name="Le Bivic A."/>
            <person name="Borchiellini C."/>
            <person name="Claverie J.M."/>
            <person name="Renard E."/>
        </authorList>
    </citation>
    <scope>NUCLEOTIDE SEQUENCE [LARGE SCALE GENOMIC DNA]</scope>
    <source>
        <strain evidence="3">SPO-2</strain>
    </source>
</reference>
<dbReference type="Proteomes" id="UP001165289">
    <property type="component" value="Unassembled WGS sequence"/>
</dbReference>
<feature type="transmembrane region" description="Helical" evidence="1">
    <location>
        <begin position="692"/>
        <end position="709"/>
    </location>
</feature>
<evidence type="ECO:0000313" key="4">
    <source>
        <dbReference type="Proteomes" id="UP001165289"/>
    </source>
</evidence>
<name>A0AAV7K9I7_9METZ</name>
<dbReference type="GO" id="GO:0046872">
    <property type="term" value="F:metal ion binding"/>
    <property type="evidence" value="ECO:0007669"/>
    <property type="project" value="InterPro"/>
</dbReference>
<dbReference type="GO" id="GO:0006801">
    <property type="term" value="P:superoxide metabolic process"/>
    <property type="evidence" value="ECO:0007669"/>
    <property type="project" value="InterPro"/>
</dbReference>
<evidence type="ECO:0000256" key="1">
    <source>
        <dbReference type="SAM" id="Phobius"/>
    </source>
</evidence>
<keyword evidence="4" id="KW-1185">Reference proteome</keyword>
<evidence type="ECO:0008006" key="5">
    <source>
        <dbReference type="Google" id="ProtNLM"/>
    </source>
</evidence>
<evidence type="ECO:0000256" key="2">
    <source>
        <dbReference type="SAM" id="SignalP"/>
    </source>
</evidence>
<keyword evidence="1" id="KW-1133">Transmembrane helix</keyword>